<organism evidence="3 4">
    <name type="scientific">Virgibacillus dokdonensis</name>
    <dbReference type="NCBI Taxonomy" id="302167"/>
    <lineage>
        <taxon>Bacteria</taxon>
        <taxon>Bacillati</taxon>
        <taxon>Bacillota</taxon>
        <taxon>Bacilli</taxon>
        <taxon>Bacillales</taxon>
        <taxon>Bacillaceae</taxon>
        <taxon>Virgibacillus</taxon>
    </lineage>
</organism>
<evidence type="ECO:0000313" key="4">
    <source>
        <dbReference type="Proteomes" id="UP000234237"/>
    </source>
</evidence>
<dbReference type="NCBIfam" id="TIGR01633">
    <property type="entry name" value="phi3626_gp14_N"/>
    <property type="match status" value="1"/>
</dbReference>
<gene>
    <name evidence="3" type="ORF">A21D_03509</name>
</gene>
<feature type="domain" description="Siphovirus-type tail component RIFT-related" evidence="1">
    <location>
        <begin position="16"/>
        <end position="124"/>
    </location>
</feature>
<protein>
    <submittedName>
        <fullName evidence="3">Phage tail protein</fullName>
    </submittedName>
</protein>
<sequence>MPKKSFTFNGVRKPWLHMTRGRTKPLFTPVQRNVLTVPGMPGGHIESSQIEPISFIQPIAFTAKDDQHALQIKDELAEWLITDKPASLQFDDEPGRTYYAIVQNTIEDFERIGILRQGAINFLCLDPYSYGEEQTYEFTEDAGIIENNGTAPSSPIIELEAIKPITFALVSNGDKYNMIGKSINVDINEPAEKLTTILNNRMDNFTGWTNTTAGFALKGPLGGIVDGSFTLGNGQWMVSDYGSNPNGWHGPSKRTSFSESLQDFQVDFFLTQLNFAGELGKNVIYLLDEKDDVVASFGSVDKTIAAGYNSKVQFYLGGTRLIFDFVGFNNTQMWLRLKREGTLFTATAYQLTEDGKTYNEVTDTFEDRLGEYQAPIRQAAVYVATFKEYRATRMYVNRLIVARVNDLSENEVPYIVEKGDIITFDHVESDYRINGESRMDLKKSLGGDFFKLQPGKNSLAFHPSDAFLKKLRFRERFR</sequence>
<dbReference type="InterPro" id="IPR006520">
    <property type="entry name" value="Dit_BPSPP_N"/>
</dbReference>
<dbReference type="Gene3D" id="2.60.120.860">
    <property type="match status" value="1"/>
</dbReference>
<proteinExistence type="predicted"/>
<dbReference type="Pfam" id="PF22768">
    <property type="entry name" value="SPP1_Dit"/>
    <property type="match status" value="1"/>
</dbReference>
<dbReference type="EMBL" id="CP018622">
    <property type="protein sequence ID" value="AUJ26543.1"/>
    <property type="molecule type" value="Genomic_DNA"/>
</dbReference>
<accession>A0A2K9J5V0</accession>
<dbReference type="InterPro" id="IPR054738">
    <property type="entry name" value="Siphovirus-type_tail_C"/>
</dbReference>
<dbReference type="Proteomes" id="UP000234237">
    <property type="component" value="Chromosome"/>
</dbReference>
<dbReference type="Pfam" id="PF05709">
    <property type="entry name" value="Sipho_tail"/>
    <property type="match status" value="1"/>
</dbReference>
<name>A0A2K9J5V0_9BACI</name>
<dbReference type="KEGG" id="vpn:A21D_03509"/>
<evidence type="ECO:0000259" key="2">
    <source>
        <dbReference type="Pfam" id="PF22768"/>
    </source>
</evidence>
<evidence type="ECO:0000259" key="1">
    <source>
        <dbReference type="Pfam" id="PF05709"/>
    </source>
</evidence>
<dbReference type="InterPro" id="IPR008841">
    <property type="entry name" value="Siphovirus-type_tail_N"/>
</dbReference>
<dbReference type="Gene3D" id="2.40.30.200">
    <property type="match status" value="1"/>
</dbReference>
<feature type="domain" description="Siphovirus-type tail component C-terminal" evidence="2">
    <location>
        <begin position="411"/>
        <end position="477"/>
    </location>
</feature>
<dbReference type="RefSeq" id="WP_101933950.1">
    <property type="nucleotide sequence ID" value="NZ_CP018622.1"/>
</dbReference>
<dbReference type="AlphaFoldDB" id="A0A2K9J5V0"/>
<reference evidence="4" key="1">
    <citation type="submission" date="2016-11" db="EMBL/GenBank/DDBJ databases">
        <title>Complete genome sequence of Virgibacillus pantothenticus 21D, a halophilic bacterium isolated from the deep hypersaline anoxic basin Discovery in the Mediterranean Sea.</title>
        <authorList>
            <person name="Zeaiter Z."/>
            <person name="Booth J.M."/>
            <person name="Prosdocimi E.M."/>
            <person name="Mapelli F."/>
            <person name="Fusi M."/>
            <person name="Daffonchio D."/>
            <person name="Borin S."/>
            <person name="Crotti E."/>
        </authorList>
    </citation>
    <scope>NUCLEOTIDE SEQUENCE [LARGE SCALE GENOMIC DNA]</scope>
    <source>
        <strain evidence="4">21D</strain>
    </source>
</reference>
<evidence type="ECO:0000313" key="3">
    <source>
        <dbReference type="EMBL" id="AUJ26543.1"/>
    </source>
</evidence>